<evidence type="ECO:0000313" key="3">
    <source>
        <dbReference type="EnsemblMetazoa" id="Aqu2.1.28634_001"/>
    </source>
</evidence>
<evidence type="ECO:0000256" key="1">
    <source>
        <dbReference type="SAM" id="MobiDB-lite"/>
    </source>
</evidence>
<evidence type="ECO:0000256" key="2">
    <source>
        <dbReference type="SAM" id="Phobius"/>
    </source>
</evidence>
<organism evidence="3">
    <name type="scientific">Amphimedon queenslandica</name>
    <name type="common">Sponge</name>
    <dbReference type="NCBI Taxonomy" id="400682"/>
    <lineage>
        <taxon>Eukaryota</taxon>
        <taxon>Metazoa</taxon>
        <taxon>Porifera</taxon>
        <taxon>Demospongiae</taxon>
        <taxon>Heteroscleromorpha</taxon>
        <taxon>Haplosclerida</taxon>
        <taxon>Niphatidae</taxon>
        <taxon>Amphimedon</taxon>
    </lineage>
</organism>
<dbReference type="InParanoid" id="A0A1X7UMA4"/>
<name>A0A1X7UMA4_AMPQE</name>
<dbReference type="EnsemblMetazoa" id="Aqu2.1.28634_001">
    <property type="protein sequence ID" value="Aqu2.1.28634_001"/>
    <property type="gene ID" value="Aqu2.1.28634"/>
</dbReference>
<evidence type="ECO:0008006" key="4">
    <source>
        <dbReference type="Google" id="ProtNLM"/>
    </source>
</evidence>
<dbReference type="AlphaFoldDB" id="A0A1X7UMA4"/>
<sequence length="687" mass="77783">MVDVSQWRASIGLWNYCQAASSRPANGHHSHSFKAAVDSKSGSTRLGEKTSKLPAALSLINAFLLLVFLSLSLLRHILMIPPTGNCYQVQCTTGVTVTDTNYLQSAVLPRGSSSNLIYNDLYLIVCLRMLLLLSGDVELNPGPMIDDQPSCILFAKHLEPLVDWELFALCLPGGITQLDVDIIKGKGSSYLRMEALHKGWLQVNPTASWRDVINALKQCKENELAKDIEHQMKLFTEEDDDNMETTISDTTSDDTPTCTPVILSSVSVKKSTSIASVDLKAILRTHSSKLANSICEKLFRITNELHAAKLVPKLFRREMLVAAVDNYTKAANLINIIEQQLESSDNPEQYLIDQELIVFLLESTESNDVIYQMHNKHSDKMHDLKDVCGIKDIVFPVDRQLINWEEYGIRINFPKKYLSSMGAHLAVHVTPLAGGKFAFPENTILVSTVYAVSTSIPIPMRLELQHCIDPTMTRYLKFATASINSCSPYQFSFKKEGKFQSDSWYGSFNFDANCFICILGLKEVPEDDKGSKQKQKGHAMCTNRPDAQQSEGEESEKKRRDDKSTENGQSPSTKKSIGVEERSTQTTHLEEFVAFVGLLFKKEEKDKDIFRFFAVKNLNALLKYKGEEHPDWGKEDQYFYFNFKDEYIELKLNAEQKEQIKGWHIKPHKTPKVCKFDSLVFYYYTFS</sequence>
<keyword evidence="2" id="KW-0472">Membrane</keyword>
<protein>
    <recommendedName>
        <fullName evidence="4">Death domain-containing protein</fullName>
    </recommendedName>
</protein>
<accession>A0A1X7UMA4</accession>
<keyword evidence="2" id="KW-1133">Transmembrane helix</keyword>
<reference evidence="3" key="1">
    <citation type="submission" date="2017-05" db="UniProtKB">
        <authorList>
            <consortium name="EnsemblMetazoa"/>
        </authorList>
    </citation>
    <scope>IDENTIFICATION</scope>
</reference>
<feature type="region of interest" description="Disordered" evidence="1">
    <location>
        <begin position="528"/>
        <end position="582"/>
    </location>
</feature>
<proteinExistence type="predicted"/>
<feature type="compositionally biased region" description="Polar residues" evidence="1">
    <location>
        <begin position="566"/>
        <end position="575"/>
    </location>
</feature>
<feature type="transmembrane region" description="Helical" evidence="2">
    <location>
        <begin position="55"/>
        <end position="78"/>
    </location>
</feature>
<feature type="compositionally biased region" description="Basic and acidic residues" evidence="1">
    <location>
        <begin position="555"/>
        <end position="565"/>
    </location>
</feature>
<keyword evidence="2" id="KW-0812">Transmembrane</keyword>
<dbReference type="OrthoDB" id="5973910at2759"/>